<evidence type="ECO:0000313" key="3">
    <source>
        <dbReference type="Proteomes" id="UP001162135"/>
    </source>
</evidence>
<name>A0ABT6I989_9GAMM</name>
<accession>A0ABT6I989</accession>
<dbReference type="Proteomes" id="UP001162135">
    <property type="component" value="Unassembled WGS sequence"/>
</dbReference>
<proteinExistence type="predicted"/>
<organism evidence="2 3">
    <name type="scientific">Salinicola acroporae</name>
    <dbReference type="NCBI Taxonomy" id="1541440"/>
    <lineage>
        <taxon>Bacteria</taxon>
        <taxon>Pseudomonadati</taxon>
        <taxon>Pseudomonadota</taxon>
        <taxon>Gammaproteobacteria</taxon>
        <taxon>Oceanospirillales</taxon>
        <taxon>Halomonadaceae</taxon>
        <taxon>Salinicola</taxon>
    </lineage>
</organism>
<keyword evidence="3" id="KW-1185">Reference proteome</keyword>
<dbReference type="EMBL" id="PGFS01000001">
    <property type="protein sequence ID" value="MDH4574267.1"/>
    <property type="molecule type" value="Genomic_DNA"/>
</dbReference>
<protein>
    <submittedName>
        <fullName evidence="2">Uncharacterized protein</fullName>
    </submittedName>
</protein>
<feature type="compositionally biased region" description="Basic and acidic residues" evidence="1">
    <location>
        <begin position="91"/>
        <end position="107"/>
    </location>
</feature>
<dbReference type="RefSeq" id="WP_110714791.1">
    <property type="nucleotide sequence ID" value="NZ_PGFS01000001.1"/>
</dbReference>
<evidence type="ECO:0000313" key="2">
    <source>
        <dbReference type="EMBL" id="MDH4574267.1"/>
    </source>
</evidence>
<evidence type="ECO:0000256" key="1">
    <source>
        <dbReference type="SAM" id="MobiDB-lite"/>
    </source>
</evidence>
<comment type="caution">
    <text evidence="2">The sequence shown here is derived from an EMBL/GenBank/DDBJ whole genome shotgun (WGS) entry which is preliminary data.</text>
</comment>
<sequence length="288" mass="30964">MIGDPQRLQYLEAMGIATWASRYRFVNAKPTEQVEWEVATEPEKPAPGQRLQALLETPARPVERDRPVADASPTQQAAAPLSRARALLGEDAPRIESPRPSPDRTADPDTAVFSAPTVSGDGQPPVDVAKNVVPAAEPLRFTLSLAVIGERWWLLLPGERPISAAGQALLGQMLQSAGMPAGGTPLSRLTWPLMDLPASDPTDEAREGIQVFCAGQAHRHGMKIDGAIAVGDEIWSSLLSDSADESDWTCHRLPHPDDMLGSANAKRECWPLLQAAGSAWRQGLASPE</sequence>
<feature type="compositionally biased region" description="Low complexity" evidence="1">
    <location>
        <begin position="77"/>
        <end position="87"/>
    </location>
</feature>
<gene>
    <name evidence="2" type="ORF">CUR86_18825</name>
</gene>
<feature type="region of interest" description="Disordered" evidence="1">
    <location>
        <begin position="40"/>
        <end position="125"/>
    </location>
</feature>
<reference evidence="2" key="2">
    <citation type="submission" date="2017-11" db="EMBL/GenBank/DDBJ databases">
        <authorList>
            <person name="Das S.K."/>
        </authorList>
    </citation>
    <scope>NUCLEOTIDE SEQUENCE</scope>
    <source>
        <strain evidence="2">S4-41</strain>
    </source>
</reference>
<reference evidence="2" key="1">
    <citation type="journal article" date="2015" name="Antonie Van Leeuwenhoek">
        <title>Comparative 16S rRNA signatures and multilocus sequence analysis for the genus Salinicola and description of Salinicola acroporae sp. nov., isolated from coral Acropora digitifera.</title>
        <authorList>
            <person name="Lepcha R.T."/>
            <person name="Poddar A."/>
            <person name="Schumann P."/>
            <person name="Das S.K."/>
        </authorList>
    </citation>
    <scope>NUCLEOTIDE SEQUENCE</scope>
    <source>
        <strain evidence="2">S4-41</strain>
    </source>
</reference>